<evidence type="ECO:0000256" key="4">
    <source>
        <dbReference type="ARBA" id="ARBA00022989"/>
    </source>
</evidence>
<comment type="subcellular location">
    <subcellularLocation>
        <location evidence="1">Cell membrane</location>
        <topology evidence="1">Multi-pass membrane protein</topology>
    </subcellularLocation>
</comment>
<feature type="transmembrane region" description="Helical" evidence="6">
    <location>
        <begin position="432"/>
        <end position="453"/>
    </location>
</feature>
<comment type="caution">
    <text evidence="7">The sequence shown here is derived from an EMBL/GenBank/DDBJ whole genome shotgun (WGS) entry which is preliminary data.</text>
</comment>
<feature type="transmembrane region" description="Helical" evidence="6">
    <location>
        <begin position="402"/>
        <end position="420"/>
    </location>
</feature>
<keyword evidence="5 6" id="KW-0472">Membrane</keyword>
<keyword evidence="4 6" id="KW-1133">Transmembrane helix</keyword>
<gene>
    <name evidence="7" type="ORF">EOJ36_00620</name>
</gene>
<evidence type="ECO:0000256" key="6">
    <source>
        <dbReference type="SAM" id="Phobius"/>
    </source>
</evidence>
<name>A0A437PWB6_9BACT</name>
<organism evidence="7 8">
    <name type="scientific">Sandaracinomonas limnophila</name>
    <dbReference type="NCBI Taxonomy" id="1862386"/>
    <lineage>
        <taxon>Bacteria</taxon>
        <taxon>Pseudomonadati</taxon>
        <taxon>Bacteroidota</taxon>
        <taxon>Cytophagia</taxon>
        <taxon>Cytophagales</taxon>
        <taxon>Flectobacillaceae</taxon>
        <taxon>Sandaracinomonas</taxon>
    </lineage>
</organism>
<reference evidence="7 8" key="1">
    <citation type="submission" date="2019-01" db="EMBL/GenBank/DDBJ databases">
        <authorList>
            <person name="Chen W.-M."/>
        </authorList>
    </citation>
    <scope>NUCLEOTIDE SEQUENCE [LARGE SCALE GENOMIC DNA]</scope>
    <source>
        <strain evidence="7 8">FSY-15</strain>
    </source>
</reference>
<keyword evidence="3 6" id="KW-0812">Transmembrane</keyword>
<evidence type="ECO:0000256" key="2">
    <source>
        <dbReference type="ARBA" id="ARBA00022475"/>
    </source>
</evidence>
<evidence type="ECO:0000313" key="8">
    <source>
        <dbReference type="Proteomes" id="UP000282832"/>
    </source>
</evidence>
<dbReference type="Proteomes" id="UP000282832">
    <property type="component" value="Unassembled WGS sequence"/>
</dbReference>
<dbReference type="GO" id="GO:0043190">
    <property type="term" value="C:ATP-binding cassette (ABC) transporter complex"/>
    <property type="evidence" value="ECO:0007669"/>
    <property type="project" value="TreeGrafter"/>
</dbReference>
<feature type="transmembrane region" description="Helical" evidence="6">
    <location>
        <begin position="99"/>
        <end position="122"/>
    </location>
</feature>
<dbReference type="PANTHER" id="PTHR33529">
    <property type="entry name" value="SLR0882 PROTEIN-RELATED"/>
    <property type="match status" value="1"/>
</dbReference>
<dbReference type="EMBL" id="SACY01000001">
    <property type="protein sequence ID" value="RVU26532.1"/>
    <property type="molecule type" value="Genomic_DNA"/>
</dbReference>
<dbReference type="AlphaFoldDB" id="A0A437PWB6"/>
<evidence type="ECO:0000256" key="1">
    <source>
        <dbReference type="ARBA" id="ARBA00004651"/>
    </source>
</evidence>
<evidence type="ECO:0000313" key="7">
    <source>
        <dbReference type="EMBL" id="RVU26532.1"/>
    </source>
</evidence>
<keyword evidence="2" id="KW-1003">Cell membrane</keyword>
<evidence type="ECO:0000256" key="3">
    <source>
        <dbReference type="ARBA" id="ARBA00022692"/>
    </source>
</evidence>
<feature type="transmembrane region" description="Helical" evidence="6">
    <location>
        <begin position="56"/>
        <end position="79"/>
    </location>
</feature>
<accession>A0A437PWB6</accession>
<dbReference type="InterPro" id="IPR005495">
    <property type="entry name" value="LptG/LptF_permease"/>
</dbReference>
<keyword evidence="8" id="KW-1185">Reference proteome</keyword>
<feature type="transmembrane region" description="Helical" evidence="6">
    <location>
        <begin position="377"/>
        <end position="396"/>
    </location>
</feature>
<evidence type="ECO:0000256" key="5">
    <source>
        <dbReference type="ARBA" id="ARBA00023136"/>
    </source>
</evidence>
<dbReference type="PANTHER" id="PTHR33529:SF6">
    <property type="entry name" value="YJGP_YJGQ FAMILY PERMEASE"/>
    <property type="match status" value="1"/>
</dbReference>
<feature type="transmembrane region" description="Helical" evidence="6">
    <location>
        <begin position="20"/>
        <end position="44"/>
    </location>
</feature>
<dbReference type="GO" id="GO:0015920">
    <property type="term" value="P:lipopolysaccharide transport"/>
    <property type="evidence" value="ECO:0007669"/>
    <property type="project" value="TreeGrafter"/>
</dbReference>
<proteinExistence type="predicted"/>
<protein>
    <submittedName>
        <fullName evidence="7">YjgP/YjgQ family permease</fullName>
    </submittedName>
</protein>
<dbReference type="OrthoDB" id="1096108at2"/>
<sequence length="490" mass="55956">MGVNLRKIDKLVLQAFAGPFFLTLIVVIFIFLLRLLLFYFADLFGKDLGIEVYFQLLFYFSLITLPLAMPLAVLMSSLMTFGKLGENFELTALKSAGISIIRIFRPIIALAVLFSVFMFWFTNIALPWANLKGWSLLYDIKTTKTTLNIKEGIFYTDLPGYAIKVSKKYPDNKTLKNVLIYDHTLNDGNRHVTIADSAKMYTILNKRYLVFELFNGKDYLEDADRGSNLDQSDVAIHQFRKSKVVMSLDAFDLQKTDESQFSRNQIMRNNVELSYDADSLKKIINTIKNGYKASYNVYFLYFRKDPSIALKTLKHNTSWVAARINKLDSGIVNKPKIKSDAFQAAQNLISFGSSNKSAIDSQNLELKKTNLEWHHKFTNSLAILVMFLIGAPLGAIIKKGGFGVPIVVAVSFFILMYIITQQGEKMAKEGKILLQIGAWMANIILGLIGFYFMRIALKDSRLFEWDVYKMYWENLKTRLPKKFANPAKKV</sequence>
<dbReference type="Pfam" id="PF03739">
    <property type="entry name" value="LptF_LptG"/>
    <property type="match status" value="1"/>
</dbReference>